<evidence type="ECO:0000256" key="7">
    <source>
        <dbReference type="ARBA" id="ARBA00023136"/>
    </source>
</evidence>
<feature type="transmembrane region" description="Helical" evidence="9">
    <location>
        <begin position="197"/>
        <end position="215"/>
    </location>
</feature>
<evidence type="ECO:0000256" key="8">
    <source>
        <dbReference type="ARBA" id="ARBA00037998"/>
    </source>
</evidence>
<evidence type="ECO:0000313" key="10">
    <source>
        <dbReference type="EMBL" id="NEI69220.1"/>
    </source>
</evidence>
<evidence type="ECO:0000256" key="9">
    <source>
        <dbReference type="SAM" id="Phobius"/>
    </source>
</evidence>
<keyword evidence="6 9" id="KW-1133">Transmembrane helix</keyword>
<dbReference type="EMBL" id="WUEY01000002">
    <property type="protein sequence ID" value="NEI69220.1"/>
    <property type="molecule type" value="Genomic_DNA"/>
</dbReference>
<gene>
    <name evidence="10" type="ORF">GR212_06495</name>
</gene>
<proteinExistence type="inferred from homology"/>
<feature type="transmembrane region" description="Helical" evidence="9">
    <location>
        <begin position="43"/>
        <end position="63"/>
    </location>
</feature>
<evidence type="ECO:0000256" key="1">
    <source>
        <dbReference type="ARBA" id="ARBA00004651"/>
    </source>
</evidence>
<reference evidence="10 11" key="1">
    <citation type="submission" date="2019-12" db="EMBL/GenBank/DDBJ databases">
        <title>Rhizobium genotypes associated with high levels of biological nitrogen fixation by grain legumes in a temperate-maritime cropping system.</title>
        <authorList>
            <person name="Maluk M."/>
            <person name="Francesc Ferrando Molina F."/>
            <person name="Lopez Del Egido L."/>
            <person name="Lafos M."/>
            <person name="Langarica-Fuentes A."/>
            <person name="Gebre Yohannes G."/>
            <person name="Young M.W."/>
            <person name="Martin P."/>
            <person name="Gantlett R."/>
            <person name="Kenicer G."/>
            <person name="Hawes C."/>
            <person name="Begg G.S."/>
            <person name="Quilliam R.S."/>
            <person name="Squire G.R."/>
            <person name="Poole P.S."/>
            <person name="Young P.W."/>
            <person name="Iannetta P.M."/>
            <person name="James E.K."/>
        </authorList>
    </citation>
    <scope>NUCLEOTIDE SEQUENCE [LARGE SCALE GENOMIC DNA]</scope>
    <source>
        <strain evidence="10 11">JHI1118</strain>
    </source>
</reference>
<organism evidence="10 11">
    <name type="scientific">Rhizobium lusitanum</name>
    <dbReference type="NCBI Taxonomy" id="293958"/>
    <lineage>
        <taxon>Bacteria</taxon>
        <taxon>Pseudomonadati</taxon>
        <taxon>Pseudomonadota</taxon>
        <taxon>Alphaproteobacteria</taxon>
        <taxon>Hyphomicrobiales</taxon>
        <taxon>Rhizobiaceae</taxon>
        <taxon>Rhizobium/Agrobacterium group</taxon>
        <taxon>Rhizobium</taxon>
    </lineage>
</organism>
<name>A0A6L9U4U5_9HYPH</name>
<comment type="similarity">
    <text evidence="8">Belongs to the binding-protein-dependent transport system permease family. LivHM subfamily.</text>
</comment>
<keyword evidence="7 9" id="KW-0472">Membrane</keyword>
<feature type="transmembrane region" description="Helical" evidence="9">
    <location>
        <begin position="144"/>
        <end position="168"/>
    </location>
</feature>
<feature type="transmembrane region" description="Helical" evidence="9">
    <location>
        <begin position="273"/>
        <end position="291"/>
    </location>
</feature>
<accession>A0A6L9U4U5</accession>
<evidence type="ECO:0000313" key="11">
    <source>
        <dbReference type="Proteomes" id="UP000483035"/>
    </source>
</evidence>
<evidence type="ECO:0000256" key="4">
    <source>
        <dbReference type="ARBA" id="ARBA00022692"/>
    </source>
</evidence>
<dbReference type="AlphaFoldDB" id="A0A6L9U4U5"/>
<sequence length="299" mass="31183">MFGTIVPLLIDGLANAALVFLVAVGLTLVFSVLRVLNVAHGSFYSIGAYAAASLSLWVVSAGLPAGLTFVALFGSAAIVALIVGPIVERTLIRWTYGKSEAVQILVTFGLFLILEDLQRIVFGVDSIYEDTPVQMLGSIEIGGVVYLTYQLLLILFAILLLIGLKLFIGHTRIGKLIAAVVADREVSQAMGINTNRVFMIAFSLGVFLAALGGALTVPQAGVSPGLGADTMVLAFAVAAIGGLGKIEGAAVAAVIVALARVGAVYFAPELDAVAPYLVMLLVLLFRPYGLFGSATTRKI</sequence>
<dbReference type="RefSeq" id="WP_163985636.1">
    <property type="nucleotide sequence ID" value="NZ_WUEY01000002.1"/>
</dbReference>
<feature type="transmembrane region" description="Helical" evidence="9">
    <location>
        <begin position="69"/>
        <end position="92"/>
    </location>
</feature>
<dbReference type="GO" id="GO:0005886">
    <property type="term" value="C:plasma membrane"/>
    <property type="evidence" value="ECO:0007669"/>
    <property type="project" value="UniProtKB-SubCell"/>
</dbReference>
<dbReference type="InterPro" id="IPR001851">
    <property type="entry name" value="ABC_transp_permease"/>
</dbReference>
<evidence type="ECO:0000256" key="6">
    <source>
        <dbReference type="ARBA" id="ARBA00022989"/>
    </source>
</evidence>
<dbReference type="PANTHER" id="PTHR11795:SF442">
    <property type="entry name" value="ABC TRANSPORTER ATP-BINDING PROTEIN"/>
    <property type="match status" value="1"/>
</dbReference>
<dbReference type="GO" id="GO:0022857">
    <property type="term" value="F:transmembrane transporter activity"/>
    <property type="evidence" value="ECO:0007669"/>
    <property type="project" value="InterPro"/>
</dbReference>
<keyword evidence="4 9" id="KW-0812">Transmembrane</keyword>
<keyword evidence="2" id="KW-0813">Transport</keyword>
<keyword evidence="3" id="KW-1003">Cell membrane</keyword>
<dbReference type="Proteomes" id="UP000483035">
    <property type="component" value="Unassembled WGS sequence"/>
</dbReference>
<evidence type="ECO:0000256" key="2">
    <source>
        <dbReference type="ARBA" id="ARBA00022448"/>
    </source>
</evidence>
<comment type="subcellular location">
    <subcellularLocation>
        <location evidence="1">Cell membrane</location>
        <topology evidence="1">Multi-pass membrane protein</topology>
    </subcellularLocation>
</comment>
<protein>
    <submittedName>
        <fullName evidence="10">Branched-chain amino acid ABC transporter permease</fullName>
    </submittedName>
</protein>
<keyword evidence="5" id="KW-0029">Amino-acid transport</keyword>
<feature type="transmembrane region" description="Helical" evidence="9">
    <location>
        <begin position="12"/>
        <end position="36"/>
    </location>
</feature>
<evidence type="ECO:0000256" key="5">
    <source>
        <dbReference type="ARBA" id="ARBA00022970"/>
    </source>
</evidence>
<dbReference type="GO" id="GO:0006865">
    <property type="term" value="P:amino acid transport"/>
    <property type="evidence" value="ECO:0007669"/>
    <property type="project" value="UniProtKB-KW"/>
</dbReference>
<feature type="transmembrane region" description="Helical" evidence="9">
    <location>
        <begin position="104"/>
        <end position="124"/>
    </location>
</feature>
<dbReference type="Pfam" id="PF02653">
    <property type="entry name" value="BPD_transp_2"/>
    <property type="match status" value="1"/>
</dbReference>
<comment type="caution">
    <text evidence="10">The sequence shown here is derived from an EMBL/GenBank/DDBJ whole genome shotgun (WGS) entry which is preliminary data.</text>
</comment>
<evidence type="ECO:0000256" key="3">
    <source>
        <dbReference type="ARBA" id="ARBA00022475"/>
    </source>
</evidence>
<dbReference type="CDD" id="cd06582">
    <property type="entry name" value="TM_PBP1_LivH_like"/>
    <property type="match status" value="1"/>
</dbReference>
<dbReference type="PANTHER" id="PTHR11795">
    <property type="entry name" value="BRANCHED-CHAIN AMINO ACID TRANSPORT SYSTEM PERMEASE PROTEIN LIVH"/>
    <property type="match status" value="1"/>
</dbReference>
<dbReference type="InterPro" id="IPR052157">
    <property type="entry name" value="BCAA_transport_permease"/>
</dbReference>